<feature type="compositionally biased region" description="Low complexity" evidence="4">
    <location>
        <begin position="182"/>
        <end position="197"/>
    </location>
</feature>
<feature type="compositionally biased region" description="Acidic residues" evidence="4">
    <location>
        <begin position="596"/>
        <end position="609"/>
    </location>
</feature>
<dbReference type="AlphaFoldDB" id="A0AAV1EIP6"/>
<evidence type="ECO:0000256" key="1">
    <source>
        <dbReference type="ARBA" id="ARBA00023054"/>
    </source>
</evidence>
<evidence type="ECO:0000313" key="7">
    <source>
        <dbReference type="Proteomes" id="UP001178508"/>
    </source>
</evidence>
<dbReference type="Proteomes" id="UP001178508">
    <property type="component" value="Chromosome 1"/>
</dbReference>
<evidence type="ECO:0000256" key="4">
    <source>
        <dbReference type="SAM" id="MobiDB-lite"/>
    </source>
</evidence>
<sequence>MNHTPSPHLSEGGKSAGGGLLCSLGLATDRGIRSPDSLTHTPSPTGGTPSSSPPLLLSPGLGGLGLGSLGAMCEGAGADWESREELRLRELEEARARAAQMEKTMRWWSDCTANWREKWSKVRAERNRARDEVRQLRQRLDTLTKELTSVRRERQELVSENETLRQETLHLRGDAAPPLPVASPSSSPAHPSSTSSPSIPPSSPASSSSSQVQADGKLDRMGEAPPGSPEPEPVRDVDLDRQKITQPKDLEAIETVLHSRTPEGDPQEAWENRGGVNLPSSRSSSALSRQERSRQLWEDFSTVEEDSSRLNALQLRLDESQKVLLKEREDKLALSKSIERLEAELSQWKFKYEELNKSKQEALKQLNLLKEIHQDELGRISEDLEDELGARTSMDKKLAELRAEMERLQVENAAEWGRRERLETEKLALERDNKKLRAQAEDLEEQLAKKRRQAASALDTDLKAIQTELFERNKELADLRHIHSKLKKQLQEKTAELAHANRRVEGHEAEVKKLRLRVEELKKELGQAEDELDESHNQTRKLQRSLDEQVEQTENLQVQLEHLQSRLRRQQQSPGLFGKIRSARFSPENPDGPASDMDEEEEELQLQIP</sequence>
<dbReference type="Pfam" id="PF01576">
    <property type="entry name" value="Myosin_tail_1"/>
    <property type="match status" value="1"/>
</dbReference>
<dbReference type="EMBL" id="OY660864">
    <property type="protein sequence ID" value="CAJ1048609.1"/>
    <property type="molecule type" value="Genomic_DNA"/>
</dbReference>
<feature type="region of interest" description="Disordered" evidence="4">
    <location>
        <begin position="31"/>
        <end position="59"/>
    </location>
</feature>
<dbReference type="InterPro" id="IPR002928">
    <property type="entry name" value="Myosin_tail"/>
</dbReference>
<dbReference type="PANTHER" id="PTHR46292:SF1">
    <property type="entry name" value="COILED-COIL DOMAIN-CONTAINING PROTEIN 102A"/>
    <property type="match status" value="1"/>
</dbReference>
<accession>A0AAV1EIP6</accession>
<proteinExistence type="predicted"/>
<keyword evidence="7" id="KW-1185">Reference proteome</keyword>
<protein>
    <recommendedName>
        <fullName evidence="2">Coiled-coil domain-containing protein 102A</fullName>
    </recommendedName>
</protein>
<evidence type="ECO:0000256" key="2">
    <source>
        <dbReference type="ARBA" id="ARBA00040149"/>
    </source>
</evidence>
<dbReference type="PANTHER" id="PTHR46292">
    <property type="entry name" value="COILED-COIL DOMAIN-CONTAINING PROTEIN 102A"/>
    <property type="match status" value="1"/>
</dbReference>
<feature type="region of interest" description="Disordered" evidence="4">
    <location>
        <begin position="565"/>
        <end position="609"/>
    </location>
</feature>
<feature type="compositionally biased region" description="Basic and acidic residues" evidence="4">
    <location>
        <begin position="232"/>
        <end position="251"/>
    </location>
</feature>
<keyword evidence="1 3" id="KW-0175">Coiled coil</keyword>
<feature type="compositionally biased region" description="Low complexity" evidence="4">
    <location>
        <begin position="37"/>
        <end position="59"/>
    </location>
</feature>
<feature type="domain" description="Myosin tail" evidence="5">
    <location>
        <begin position="375"/>
        <end position="567"/>
    </location>
</feature>
<feature type="region of interest" description="Disordered" evidence="4">
    <location>
        <begin position="527"/>
        <end position="548"/>
    </location>
</feature>
<evidence type="ECO:0000259" key="5">
    <source>
        <dbReference type="Pfam" id="PF01576"/>
    </source>
</evidence>
<feature type="region of interest" description="Disordered" evidence="4">
    <location>
        <begin position="174"/>
        <end position="289"/>
    </location>
</feature>
<name>A0AAV1EIP6_XYRNO</name>
<gene>
    <name evidence="6" type="ORF">XNOV1_A006217</name>
</gene>
<dbReference type="Gene3D" id="1.10.287.1490">
    <property type="match status" value="1"/>
</dbReference>
<organism evidence="6 7">
    <name type="scientific">Xyrichtys novacula</name>
    <name type="common">Pearly razorfish</name>
    <name type="synonym">Hemipteronotus novacula</name>
    <dbReference type="NCBI Taxonomy" id="13765"/>
    <lineage>
        <taxon>Eukaryota</taxon>
        <taxon>Metazoa</taxon>
        <taxon>Chordata</taxon>
        <taxon>Craniata</taxon>
        <taxon>Vertebrata</taxon>
        <taxon>Euteleostomi</taxon>
        <taxon>Actinopterygii</taxon>
        <taxon>Neopterygii</taxon>
        <taxon>Teleostei</taxon>
        <taxon>Neoteleostei</taxon>
        <taxon>Acanthomorphata</taxon>
        <taxon>Eupercaria</taxon>
        <taxon>Labriformes</taxon>
        <taxon>Labridae</taxon>
        <taxon>Xyrichtys</taxon>
    </lineage>
</organism>
<evidence type="ECO:0000256" key="3">
    <source>
        <dbReference type="SAM" id="Coils"/>
    </source>
</evidence>
<feature type="coiled-coil region" evidence="3">
    <location>
        <begin position="119"/>
        <end position="167"/>
    </location>
</feature>
<dbReference type="GO" id="GO:0016459">
    <property type="term" value="C:myosin complex"/>
    <property type="evidence" value="ECO:0007669"/>
    <property type="project" value="InterPro"/>
</dbReference>
<evidence type="ECO:0000313" key="6">
    <source>
        <dbReference type="EMBL" id="CAJ1048609.1"/>
    </source>
</evidence>
<reference evidence="6" key="1">
    <citation type="submission" date="2023-08" db="EMBL/GenBank/DDBJ databases">
        <authorList>
            <person name="Alioto T."/>
            <person name="Alioto T."/>
            <person name="Gomez Garrido J."/>
        </authorList>
    </citation>
    <scope>NUCLEOTIDE SEQUENCE</scope>
</reference>